<keyword evidence="2" id="KW-0238">DNA-binding</keyword>
<dbReference type="CDD" id="cd07377">
    <property type="entry name" value="WHTH_GntR"/>
    <property type="match status" value="1"/>
</dbReference>
<evidence type="ECO:0000259" key="4">
    <source>
        <dbReference type="PROSITE" id="PS50949"/>
    </source>
</evidence>
<dbReference type="SUPFAM" id="SSF46785">
    <property type="entry name" value="Winged helix' DNA-binding domain"/>
    <property type="match status" value="1"/>
</dbReference>
<feature type="domain" description="HTH gntR-type" evidence="4">
    <location>
        <begin position="10"/>
        <end position="78"/>
    </location>
</feature>
<keyword evidence="3" id="KW-0804">Transcription</keyword>
<dbReference type="SMART" id="SM00345">
    <property type="entry name" value="HTH_GNTR"/>
    <property type="match status" value="1"/>
</dbReference>
<gene>
    <name evidence="5" type="ORF">HII30_13205</name>
</gene>
<dbReference type="PANTHER" id="PTHR43649">
    <property type="entry name" value="ARABINOSE-BINDING PROTEIN-RELATED"/>
    <property type="match status" value="1"/>
</dbReference>
<keyword evidence="1" id="KW-0805">Transcription regulation</keyword>
<dbReference type="PROSITE" id="PS50949">
    <property type="entry name" value="HTH_GNTR"/>
    <property type="match status" value="1"/>
</dbReference>
<reference evidence="5 6" key="1">
    <citation type="submission" date="2020-04" db="EMBL/GenBank/DDBJ databases">
        <title>Paenibacillus algicola sp. nov., a novel marine bacterium producing alginate lyase.</title>
        <authorList>
            <person name="Huang H."/>
        </authorList>
    </citation>
    <scope>NUCLEOTIDE SEQUENCE [LARGE SCALE GENOMIC DNA]</scope>
    <source>
        <strain evidence="5 6">L7-75</strain>
    </source>
</reference>
<dbReference type="EMBL" id="JABBPN010000011">
    <property type="protein sequence ID" value="NMO96728.1"/>
    <property type="molecule type" value="Genomic_DNA"/>
</dbReference>
<dbReference type="PANTHER" id="PTHR43649:SF12">
    <property type="entry name" value="DIACETYLCHITOBIOSE BINDING PROTEIN DASA"/>
    <property type="match status" value="1"/>
</dbReference>
<dbReference type="Proteomes" id="UP000565468">
    <property type="component" value="Unassembled WGS sequence"/>
</dbReference>
<dbReference type="SUPFAM" id="SSF53850">
    <property type="entry name" value="Periplasmic binding protein-like II"/>
    <property type="match status" value="1"/>
</dbReference>
<dbReference type="GO" id="GO:0003700">
    <property type="term" value="F:DNA-binding transcription factor activity"/>
    <property type="evidence" value="ECO:0007669"/>
    <property type="project" value="InterPro"/>
</dbReference>
<dbReference type="Gene3D" id="1.10.10.10">
    <property type="entry name" value="Winged helix-like DNA-binding domain superfamily/Winged helix DNA-binding domain"/>
    <property type="match status" value="1"/>
</dbReference>
<dbReference type="AlphaFoldDB" id="A0A848M6E1"/>
<proteinExistence type="predicted"/>
<dbReference type="InterPro" id="IPR000524">
    <property type="entry name" value="Tscrpt_reg_HTH_GntR"/>
</dbReference>
<dbReference type="RefSeq" id="WP_169505513.1">
    <property type="nucleotide sequence ID" value="NZ_JABBPN010000011.1"/>
</dbReference>
<name>A0A848M6E1_PAELE</name>
<dbReference type="Gene3D" id="3.40.190.10">
    <property type="entry name" value="Periplasmic binding protein-like II"/>
    <property type="match status" value="1"/>
</dbReference>
<dbReference type="PRINTS" id="PR00035">
    <property type="entry name" value="HTHGNTR"/>
</dbReference>
<dbReference type="Pfam" id="PF01547">
    <property type="entry name" value="SBP_bac_1"/>
    <property type="match status" value="1"/>
</dbReference>
<evidence type="ECO:0000256" key="3">
    <source>
        <dbReference type="ARBA" id="ARBA00023163"/>
    </source>
</evidence>
<dbReference type="InterPro" id="IPR036390">
    <property type="entry name" value="WH_DNA-bd_sf"/>
</dbReference>
<dbReference type="InterPro" id="IPR006059">
    <property type="entry name" value="SBP"/>
</dbReference>
<protein>
    <submittedName>
        <fullName evidence="5">Extracellular solute-binding protein</fullName>
    </submittedName>
</protein>
<accession>A0A848M6E1</accession>
<evidence type="ECO:0000256" key="1">
    <source>
        <dbReference type="ARBA" id="ARBA00023015"/>
    </source>
</evidence>
<organism evidence="5 6">
    <name type="scientific">Paenibacillus lemnae</name>
    <dbReference type="NCBI Taxonomy" id="1330551"/>
    <lineage>
        <taxon>Bacteria</taxon>
        <taxon>Bacillati</taxon>
        <taxon>Bacillota</taxon>
        <taxon>Bacilli</taxon>
        <taxon>Bacillales</taxon>
        <taxon>Paenibacillaceae</taxon>
        <taxon>Paenibacillus</taxon>
    </lineage>
</organism>
<evidence type="ECO:0000313" key="5">
    <source>
        <dbReference type="EMBL" id="NMO96728.1"/>
    </source>
</evidence>
<evidence type="ECO:0000256" key="2">
    <source>
        <dbReference type="ARBA" id="ARBA00023125"/>
    </source>
</evidence>
<sequence>MGRPSKQVLQERMDHMLDRLRQDIMTGRLKSGDYIPSEVALGRQFGISKESVRRALNDLVDEGVLRKIRRVGNQVTEEAGGLFIHQKQPSHHHTMEHPLEEADAVLPAASRDQTVLRLAYYPGLEQEASLSMLIEAFERKHPGVKVELLKTTLPLEYARHHMADVFTVSVWDHWKQQQVDPRMKIMGDPPYMEAYPKLKEPFVSRDGRVTALPLIFSPVVLCYNTTHFAAANIPAPDEHWTWYTLLKHARTLSRELNVRGFASHIQSLNRWPVFLLQNGFRFGDQPNGRIADSPDLWESLRISRELLYGQQQHRTAPLLSENDHDIERWFREGKVSMIMNTYFGMNSLRNSSMSYGAAPLPSLHTDRTLLLVTGIACSSASRHPELARQLAAYLCGEEAQTLIRQHTVSLPALPSAWTPVQPLLGSRPIGGMEPEEIWRRGHFYSDLDLLPQVIEDMREQLKGFWSNMEDEIEAGERLTELLKSYR</sequence>
<comment type="caution">
    <text evidence="5">The sequence shown here is derived from an EMBL/GenBank/DDBJ whole genome shotgun (WGS) entry which is preliminary data.</text>
</comment>
<dbReference type="GO" id="GO:0003677">
    <property type="term" value="F:DNA binding"/>
    <property type="evidence" value="ECO:0007669"/>
    <property type="project" value="UniProtKB-KW"/>
</dbReference>
<dbReference type="InterPro" id="IPR050490">
    <property type="entry name" value="Bact_solute-bd_prot1"/>
</dbReference>
<evidence type="ECO:0000313" key="6">
    <source>
        <dbReference type="Proteomes" id="UP000565468"/>
    </source>
</evidence>
<keyword evidence="6" id="KW-1185">Reference proteome</keyword>
<dbReference type="InterPro" id="IPR036388">
    <property type="entry name" value="WH-like_DNA-bd_sf"/>
</dbReference>
<dbReference type="Pfam" id="PF00392">
    <property type="entry name" value="GntR"/>
    <property type="match status" value="1"/>
</dbReference>